<dbReference type="GO" id="GO:0003677">
    <property type="term" value="F:DNA binding"/>
    <property type="evidence" value="ECO:0007669"/>
    <property type="project" value="UniProtKB-KW"/>
</dbReference>
<dbReference type="EMBL" id="SMSJ01000127">
    <property type="protein sequence ID" value="TDH58361.1"/>
    <property type="molecule type" value="Genomic_DNA"/>
</dbReference>
<dbReference type="SMART" id="SM00411">
    <property type="entry name" value="BHL"/>
    <property type="match status" value="1"/>
</dbReference>
<dbReference type="InterPro" id="IPR010992">
    <property type="entry name" value="IHF-like_DNA-bd_dom_sf"/>
</dbReference>
<evidence type="ECO:0000256" key="3">
    <source>
        <dbReference type="ARBA" id="ARBA00023125"/>
    </source>
</evidence>
<evidence type="ECO:0000256" key="2">
    <source>
        <dbReference type="ARBA" id="ARBA00023067"/>
    </source>
</evidence>
<dbReference type="PRINTS" id="PR01727">
    <property type="entry name" value="DNABINDINGHU"/>
</dbReference>
<name>A0A4R5Q7V5_9PROT</name>
<keyword evidence="2" id="KW-0226">DNA condensation</keyword>
<dbReference type="InterPro" id="IPR020816">
    <property type="entry name" value="Histone-like_DNA-bd_CS"/>
</dbReference>
<dbReference type="RefSeq" id="WP_133292799.1">
    <property type="nucleotide sequence ID" value="NZ_SMSJ01000127.1"/>
</dbReference>
<protein>
    <submittedName>
        <fullName evidence="5">HU family DNA-binding protein</fullName>
    </submittedName>
</protein>
<evidence type="ECO:0000313" key="5">
    <source>
        <dbReference type="EMBL" id="TDH58361.1"/>
    </source>
</evidence>
<dbReference type="Pfam" id="PF00216">
    <property type="entry name" value="Bac_DNA_binding"/>
    <property type="match status" value="1"/>
</dbReference>
<organism evidence="5 6">
    <name type="scientific">Dankookia rubra</name>
    <dbReference type="NCBI Taxonomy" id="1442381"/>
    <lineage>
        <taxon>Bacteria</taxon>
        <taxon>Pseudomonadati</taxon>
        <taxon>Pseudomonadota</taxon>
        <taxon>Alphaproteobacteria</taxon>
        <taxon>Acetobacterales</taxon>
        <taxon>Roseomonadaceae</taxon>
        <taxon>Dankookia</taxon>
    </lineage>
</organism>
<evidence type="ECO:0000256" key="1">
    <source>
        <dbReference type="ARBA" id="ARBA00010529"/>
    </source>
</evidence>
<dbReference type="PROSITE" id="PS00045">
    <property type="entry name" value="HISTONE_LIKE"/>
    <property type="match status" value="1"/>
</dbReference>
<dbReference type="Proteomes" id="UP000295096">
    <property type="component" value="Unassembled WGS sequence"/>
</dbReference>
<accession>A0A4R5Q7V5</accession>
<dbReference type="InterPro" id="IPR000119">
    <property type="entry name" value="Hist_DNA-bd"/>
</dbReference>
<keyword evidence="3 5" id="KW-0238">DNA-binding</keyword>
<dbReference type="GO" id="GO:0030527">
    <property type="term" value="F:structural constituent of chromatin"/>
    <property type="evidence" value="ECO:0007669"/>
    <property type="project" value="InterPro"/>
</dbReference>
<comment type="similarity">
    <text evidence="1 4">Belongs to the bacterial histone-like protein family.</text>
</comment>
<dbReference type="Gene3D" id="4.10.520.10">
    <property type="entry name" value="IHF-like DNA-binding proteins"/>
    <property type="match status" value="1"/>
</dbReference>
<dbReference type="OrthoDB" id="9799835at2"/>
<dbReference type="PANTHER" id="PTHR33175">
    <property type="entry name" value="DNA-BINDING PROTEIN HU"/>
    <property type="match status" value="1"/>
</dbReference>
<dbReference type="GO" id="GO:0030261">
    <property type="term" value="P:chromosome condensation"/>
    <property type="evidence" value="ECO:0007669"/>
    <property type="project" value="UniProtKB-KW"/>
</dbReference>
<dbReference type="CDD" id="cd13831">
    <property type="entry name" value="HU"/>
    <property type="match status" value="1"/>
</dbReference>
<gene>
    <name evidence="5" type="ORF">E2C06_32955</name>
</gene>
<comment type="caution">
    <text evidence="5">The sequence shown here is derived from an EMBL/GenBank/DDBJ whole genome shotgun (WGS) entry which is preliminary data.</text>
</comment>
<dbReference type="PANTHER" id="PTHR33175:SF3">
    <property type="entry name" value="DNA-BINDING PROTEIN HU-BETA"/>
    <property type="match status" value="1"/>
</dbReference>
<keyword evidence="6" id="KW-1185">Reference proteome</keyword>
<evidence type="ECO:0000256" key="4">
    <source>
        <dbReference type="RuleBase" id="RU003939"/>
    </source>
</evidence>
<sequence length="93" mass="9583">MNQADLIAHVADAVGLSKADATKAIDAVLSAVSDELMTGKDVRLNGFGIFSTTERAAREGRNPQTGAAIQIAASKVAKFSPAKALKDRLNGAS</sequence>
<dbReference type="GO" id="GO:0005829">
    <property type="term" value="C:cytosol"/>
    <property type="evidence" value="ECO:0007669"/>
    <property type="project" value="TreeGrafter"/>
</dbReference>
<evidence type="ECO:0000313" key="6">
    <source>
        <dbReference type="Proteomes" id="UP000295096"/>
    </source>
</evidence>
<dbReference type="SUPFAM" id="SSF47729">
    <property type="entry name" value="IHF-like DNA-binding proteins"/>
    <property type="match status" value="1"/>
</dbReference>
<dbReference type="AlphaFoldDB" id="A0A4R5Q7V5"/>
<reference evidence="5 6" key="1">
    <citation type="journal article" date="2016" name="J. Microbiol.">
        <title>Dankookia rubra gen. nov., sp. nov., an alphaproteobacterium isolated from sediment of a shallow stream.</title>
        <authorList>
            <person name="Kim W.H."/>
            <person name="Kim D.H."/>
            <person name="Kang K."/>
            <person name="Ahn T.Y."/>
        </authorList>
    </citation>
    <scope>NUCLEOTIDE SEQUENCE [LARGE SCALE GENOMIC DNA]</scope>
    <source>
        <strain evidence="5 6">JCM30602</strain>
    </source>
</reference>
<proteinExistence type="inferred from homology"/>